<dbReference type="Proteomes" id="UP000237846">
    <property type="component" value="Unassembled WGS sequence"/>
</dbReference>
<dbReference type="GO" id="GO:0006352">
    <property type="term" value="P:DNA-templated transcription initiation"/>
    <property type="evidence" value="ECO:0007669"/>
    <property type="project" value="InterPro"/>
</dbReference>
<dbReference type="GO" id="GO:0016987">
    <property type="term" value="F:sigma factor activity"/>
    <property type="evidence" value="ECO:0007669"/>
    <property type="project" value="UniProtKB-KW"/>
</dbReference>
<sequence>MDRNDLADFRDYVRARGPALLRTAYLLTGHRADAEDLLQAALVKTCISWGRVDDRGALDAYVRRIMVNTHISWWRGRHLDIYPTADLPEQEEDDQTWRTDLHDALLRALERLPDRQRAALVLRYFEDMSEAEIAARLGVSVGTVKSSVSRGVAKLRDDESLAADFGSVA</sequence>
<dbReference type="PANTHER" id="PTHR43133">
    <property type="entry name" value="RNA POLYMERASE ECF-TYPE SIGMA FACTO"/>
    <property type="match status" value="1"/>
</dbReference>
<dbReference type="OrthoDB" id="2046835at2"/>
<dbReference type="SUPFAM" id="SSF88659">
    <property type="entry name" value="Sigma3 and sigma4 domains of RNA polymerase sigma factors"/>
    <property type="match status" value="1"/>
</dbReference>
<keyword evidence="3" id="KW-0731">Sigma factor</keyword>
<keyword evidence="9" id="KW-1185">Reference proteome</keyword>
<accession>A0A2T0Q7H3</accession>
<dbReference type="CDD" id="cd06171">
    <property type="entry name" value="Sigma70_r4"/>
    <property type="match status" value="1"/>
</dbReference>
<organism evidence="8 9">
    <name type="scientific">Allonocardiopsis opalescens</name>
    <dbReference type="NCBI Taxonomy" id="1144618"/>
    <lineage>
        <taxon>Bacteria</taxon>
        <taxon>Bacillati</taxon>
        <taxon>Actinomycetota</taxon>
        <taxon>Actinomycetes</taxon>
        <taxon>Streptosporangiales</taxon>
        <taxon>Allonocardiopsis</taxon>
    </lineage>
</organism>
<dbReference type="InterPro" id="IPR039425">
    <property type="entry name" value="RNA_pol_sigma-70-like"/>
</dbReference>
<dbReference type="InterPro" id="IPR014325">
    <property type="entry name" value="RNA_pol_sigma-E_actinobac"/>
</dbReference>
<evidence type="ECO:0000256" key="5">
    <source>
        <dbReference type="ARBA" id="ARBA00023163"/>
    </source>
</evidence>
<gene>
    <name evidence="8" type="ORF">CLV72_103374</name>
</gene>
<dbReference type="InterPro" id="IPR007627">
    <property type="entry name" value="RNA_pol_sigma70_r2"/>
</dbReference>
<dbReference type="PANTHER" id="PTHR43133:SF50">
    <property type="entry name" value="ECF RNA POLYMERASE SIGMA FACTOR SIGM"/>
    <property type="match status" value="1"/>
</dbReference>
<proteinExistence type="inferred from homology"/>
<evidence type="ECO:0000259" key="7">
    <source>
        <dbReference type="Pfam" id="PF08281"/>
    </source>
</evidence>
<evidence type="ECO:0000256" key="3">
    <source>
        <dbReference type="ARBA" id="ARBA00023082"/>
    </source>
</evidence>
<feature type="domain" description="RNA polymerase sigma-70 region 2" evidence="6">
    <location>
        <begin position="13"/>
        <end position="77"/>
    </location>
</feature>
<comment type="similarity">
    <text evidence="1">Belongs to the sigma-70 factor family. ECF subfamily.</text>
</comment>
<dbReference type="Gene3D" id="1.10.10.10">
    <property type="entry name" value="Winged helix-like DNA-binding domain superfamily/Winged helix DNA-binding domain"/>
    <property type="match status" value="1"/>
</dbReference>
<feature type="domain" description="RNA polymerase sigma factor 70 region 4 type 2" evidence="7">
    <location>
        <begin position="103"/>
        <end position="155"/>
    </location>
</feature>
<dbReference type="InterPro" id="IPR013325">
    <property type="entry name" value="RNA_pol_sigma_r2"/>
</dbReference>
<dbReference type="InterPro" id="IPR036388">
    <property type="entry name" value="WH-like_DNA-bd_sf"/>
</dbReference>
<evidence type="ECO:0000313" key="9">
    <source>
        <dbReference type="Proteomes" id="UP000237846"/>
    </source>
</evidence>
<dbReference type="SUPFAM" id="SSF88946">
    <property type="entry name" value="Sigma2 domain of RNA polymerase sigma factors"/>
    <property type="match status" value="1"/>
</dbReference>
<dbReference type="NCBIfam" id="TIGR02937">
    <property type="entry name" value="sigma70-ECF"/>
    <property type="match status" value="1"/>
</dbReference>
<evidence type="ECO:0000256" key="1">
    <source>
        <dbReference type="ARBA" id="ARBA00010641"/>
    </source>
</evidence>
<dbReference type="Pfam" id="PF04542">
    <property type="entry name" value="Sigma70_r2"/>
    <property type="match status" value="1"/>
</dbReference>
<evidence type="ECO:0000256" key="4">
    <source>
        <dbReference type="ARBA" id="ARBA00023125"/>
    </source>
</evidence>
<dbReference type="AlphaFoldDB" id="A0A2T0Q7H3"/>
<reference evidence="8 9" key="1">
    <citation type="submission" date="2018-03" db="EMBL/GenBank/DDBJ databases">
        <title>Genomic Encyclopedia of Archaeal and Bacterial Type Strains, Phase II (KMG-II): from individual species to whole genera.</title>
        <authorList>
            <person name="Goeker M."/>
        </authorList>
    </citation>
    <scope>NUCLEOTIDE SEQUENCE [LARGE SCALE GENOMIC DNA]</scope>
    <source>
        <strain evidence="8 9">DSM 45601</strain>
    </source>
</reference>
<dbReference type="EMBL" id="PVZC01000003">
    <property type="protein sequence ID" value="PRX99768.1"/>
    <property type="molecule type" value="Genomic_DNA"/>
</dbReference>
<dbReference type="RefSeq" id="WP_106244652.1">
    <property type="nucleotide sequence ID" value="NZ_PVZC01000003.1"/>
</dbReference>
<keyword evidence="5" id="KW-0804">Transcription</keyword>
<dbReference type="Pfam" id="PF08281">
    <property type="entry name" value="Sigma70_r4_2"/>
    <property type="match status" value="1"/>
</dbReference>
<name>A0A2T0Q7H3_9ACTN</name>
<keyword evidence="2" id="KW-0805">Transcription regulation</keyword>
<evidence type="ECO:0000313" key="8">
    <source>
        <dbReference type="EMBL" id="PRX99768.1"/>
    </source>
</evidence>
<dbReference type="InterPro" id="IPR013249">
    <property type="entry name" value="RNA_pol_sigma70_r4_t2"/>
</dbReference>
<dbReference type="GO" id="GO:0003677">
    <property type="term" value="F:DNA binding"/>
    <property type="evidence" value="ECO:0007669"/>
    <property type="project" value="UniProtKB-KW"/>
</dbReference>
<comment type="caution">
    <text evidence="8">The sequence shown here is derived from an EMBL/GenBank/DDBJ whole genome shotgun (WGS) entry which is preliminary data.</text>
</comment>
<evidence type="ECO:0000259" key="6">
    <source>
        <dbReference type="Pfam" id="PF04542"/>
    </source>
</evidence>
<evidence type="ECO:0000256" key="2">
    <source>
        <dbReference type="ARBA" id="ARBA00023015"/>
    </source>
</evidence>
<dbReference type="Gene3D" id="1.10.1740.10">
    <property type="match status" value="1"/>
</dbReference>
<protein>
    <submittedName>
        <fullName evidence="8">RNA polymerase sigma-70 factor (Sigma-E family)</fullName>
    </submittedName>
</protein>
<keyword evidence="4" id="KW-0238">DNA-binding</keyword>
<dbReference type="InterPro" id="IPR013324">
    <property type="entry name" value="RNA_pol_sigma_r3/r4-like"/>
</dbReference>
<dbReference type="InterPro" id="IPR014284">
    <property type="entry name" value="RNA_pol_sigma-70_dom"/>
</dbReference>
<dbReference type="NCBIfam" id="TIGR02983">
    <property type="entry name" value="SigE-fam_strep"/>
    <property type="match status" value="1"/>
</dbReference>